<dbReference type="SUPFAM" id="SSF46785">
    <property type="entry name" value="Winged helix' DNA-binding domain"/>
    <property type="match status" value="1"/>
</dbReference>
<dbReference type="EMBL" id="JACHHK010000002">
    <property type="protein sequence ID" value="MBB5182651.1"/>
    <property type="molecule type" value="Genomic_DNA"/>
</dbReference>
<reference evidence="6 7" key="1">
    <citation type="submission" date="2020-08" db="EMBL/GenBank/DDBJ databases">
        <title>Genomic Encyclopedia of Type Strains, Phase IV (KMG-IV): sequencing the most valuable type-strain genomes for metagenomic binning, comparative biology and taxonomic classification.</title>
        <authorList>
            <person name="Goeker M."/>
        </authorList>
    </citation>
    <scope>NUCLEOTIDE SEQUENCE [LARGE SCALE GENOMIC DNA]</scope>
    <source>
        <strain evidence="6 7">DSM 25799</strain>
    </source>
</reference>
<dbReference type="SUPFAM" id="SSF53850">
    <property type="entry name" value="Periplasmic binding protein-like II"/>
    <property type="match status" value="1"/>
</dbReference>
<name>A0A7W8FVW8_9FIRM</name>
<dbReference type="Proteomes" id="UP000539953">
    <property type="component" value="Unassembled WGS sequence"/>
</dbReference>
<dbReference type="AlphaFoldDB" id="A0A7W8FVW8"/>
<dbReference type="GO" id="GO:0003700">
    <property type="term" value="F:DNA-binding transcription factor activity"/>
    <property type="evidence" value="ECO:0007669"/>
    <property type="project" value="InterPro"/>
</dbReference>
<dbReference type="PANTHER" id="PTHR30419:SF8">
    <property type="entry name" value="NITROGEN ASSIMILATION TRANSCRIPTIONAL ACTIVATOR-RELATED"/>
    <property type="match status" value="1"/>
</dbReference>
<evidence type="ECO:0000256" key="4">
    <source>
        <dbReference type="ARBA" id="ARBA00023163"/>
    </source>
</evidence>
<evidence type="ECO:0000313" key="6">
    <source>
        <dbReference type="EMBL" id="MBB5182651.1"/>
    </source>
</evidence>
<keyword evidence="4" id="KW-0804">Transcription</keyword>
<sequence length="306" mass="34238">MELRVLEYFLAVAREQNITAAAESLHLTQPTLSVQLKALENELGKQLLVRGTKGPRKVTLTEEGKLLRARAEEILSLVEKTEGEISQSDDTAAGDVYIGAGETDTIRVFARAAKKLQKSCPDIHYHFMSGNAAFVMEQLDKGLIDFGLIFVDVNPKKYEILRIPMQERWGVLMRRDDPLAQKQNITPDDLTGLPLIISSQGNARKQLAGWMHQPESRLNIKATYNLILNAAILSDEGFGYTIGFDKLLNTALDPGNSSLCFKPLFPVVEAEAIIVWKKYQIFSRAAGRFLEQIRQELYPSEKSTSD</sequence>
<protein>
    <submittedName>
        <fullName evidence="6">DNA-binding transcriptional LysR family regulator</fullName>
    </submittedName>
</protein>
<evidence type="ECO:0000259" key="5">
    <source>
        <dbReference type="PROSITE" id="PS50931"/>
    </source>
</evidence>
<comment type="caution">
    <text evidence="6">The sequence shown here is derived from an EMBL/GenBank/DDBJ whole genome shotgun (WGS) entry which is preliminary data.</text>
</comment>
<dbReference type="PRINTS" id="PR00039">
    <property type="entry name" value="HTHLYSR"/>
</dbReference>
<dbReference type="Pfam" id="PF03466">
    <property type="entry name" value="LysR_substrate"/>
    <property type="match status" value="1"/>
</dbReference>
<organism evidence="6 7">
    <name type="scientific">Catenisphaera adipataccumulans</name>
    <dbReference type="NCBI Taxonomy" id="700500"/>
    <lineage>
        <taxon>Bacteria</taxon>
        <taxon>Bacillati</taxon>
        <taxon>Bacillota</taxon>
        <taxon>Erysipelotrichia</taxon>
        <taxon>Erysipelotrichales</taxon>
        <taxon>Erysipelotrichaceae</taxon>
        <taxon>Catenisphaera</taxon>
    </lineage>
</organism>
<dbReference type="Gene3D" id="3.40.190.290">
    <property type="match status" value="1"/>
</dbReference>
<dbReference type="InterPro" id="IPR050950">
    <property type="entry name" value="HTH-type_LysR_regulators"/>
</dbReference>
<dbReference type="CDD" id="cd05466">
    <property type="entry name" value="PBP2_LTTR_substrate"/>
    <property type="match status" value="1"/>
</dbReference>
<dbReference type="InterPro" id="IPR000847">
    <property type="entry name" value="LysR_HTH_N"/>
</dbReference>
<dbReference type="RefSeq" id="WP_183327504.1">
    <property type="nucleotide sequence ID" value="NZ_JACHHK010000002.1"/>
</dbReference>
<dbReference type="InterPro" id="IPR005119">
    <property type="entry name" value="LysR_subst-bd"/>
</dbReference>
<gene>
    <name evidence="6" type="ORF">HNQ47_000670</name>
</gene>
<evidence type="ECO:0000256" key="1">
    <source>
        <dbReference type="ARBA" id="ARBA00009437"/>
    </source>
</evidence>
<keyword evidence="7" id="KW-1185">Reference proteome</keyword>
<evidence type="ECO:0000256" key="3">
    <source>
        <dbReference type="ARBA" id="ARBA00023125"/>
    </source>
</evidence>
<dbReference type="Pfam" id="PF00126">
    <property type="entry name" value="HTH_1"/>
    <property type="match status" value="1"/>
</dbReference>
<dbReference type="PROSITE" id="PS50931">
    <property type="entry name" value="HTH_LYSR"/>
    <property type="match status" value="1"/>
</dbReference>
<comment type="similarity">
    <text evidence="1">Belongs to the LysR transcriptional regulatory family.</text>
</comment>
<dbReference type="PANTHER" id="PTHR30419">
    <property type="entry name" value="HTH-TYPE TRANSCRIPTIONAL REGULATOR YBHD"/>
    <property type="match status" value="1"/>
</dbReference>
<dbReference type="InterPro" id="IPR036390">
    <property type="entry name" value="WH_DNA-bd_sf"/>
</dbReference>
<dbReference type="Gene3D" id="1.10.10.10">
    <property type="entry name" value="Winged helix-like DNA-binding domain superfamily/Winged helix DNA-binding domain"/>
    <property type="match status" value="1"/>
</dbReference>
<proteinExistence type="inferred from homology"/>
<feature type="domain" description="HTH lysR-type" evidence="5">
    <location>
        <begin position="1"/>
        <end position="61"/>
    </location>
</feature>
<dbReference type="InterPro" id="IPR036388">
    <property type="entry name" value="WH-like_DNA-bd_sf"/>
</dbReference>
<dbReference type="GO" id="GO:0003677">
    <property type="term" value="F:DNA binding"/>
    <property type="evidence" value="ECO:0007669"/>
    <property type="project" value="UniProtKB-KW"/>
</dbReference>
<keyword evidence="3 6" id="KW-0238">DNA-binding</keyword>
<evidence type="ECO:0000256" key="2">
    <source>
        <dbReference type="ARBA" id="ARBA00023015"/>
    </source>
</evidence>
<dbReference type="FunFam" id="1.10.10.10:FF:000001">
    <property type="entry name" value="LysR family transcriptional regulator"/>
    <property type="match status" value="1"/>
</dbReference>
<evidence type="ECO:0000313" key="7">
    <source>
        <dbReference type="Proteomes" id="UP000539953"/>
    </source>
</evidence>
<keyword evidence="2" id="KW-0805">Transcription regulation</keyword>
<accession>A0A7W8FVW8</accession>
<dbReference type="GO" id="GO:0005829">
    <property type="term" value="C:cytosol"/>
    <property type="evidence" value="ECO:0007669"/>
    <property type="project" value="TreeGrafter"/>
</dbReference>